<evidence type="ECO:0000313" key="1">
    <source>
        <dbReference type="EMBL" id="GJS66291.1"/>
    </source>
</evidence>
<organism evidence="1 2">
    <name type="scientific">Tanacetum coccineum</name>
    <dbReference type="NCBI Taxonomy" id="301880"/>
    <lineage>
        <taxon>Eukaryota</taxon>
        <taxon>Viridiplantae</taxon>
        <taxon>Streptophyta</taxon>
        <taxon>Embryophyta</taxon>
        <taxon>Tracheophyta</taxon>
        <taxon>Spermatophyta</taxon>
        <taxon>Magnoliopsida</taxon>
        <taxon>eudicotyledons</taxon>
        <taxon>Gunneridae</taxon>
        <taxon>Pentapetalae</taxon>
        <taxon>asterids</taxon>
        <taxon>campanulids</taxon>
        <taxon>Asterales</taxon>
        <taxon>Asteraceae</taxon>
        <taxon>Asteroideae</taxon>
        <taxon>Anthemideae</taxon>
        <taxon>Anthemidinae</taxon>
        <taxon>Tanacetum</taxon>
    </lineage>
</organism>
<gene>
    <name evidence="1" type="ORF">Tco_0680855</name>
</gene>
<accession>A0ABQ4XMM6</accession>
<reference evidence="1" key="1">
    <citation type="journal article" date="2022" name="Int. J. Mol. Sci.">
        <title>Draft Genome of Tanacetum Coccineum: Genomic Comparison of Closely Related Tanacetum-Family Plants.</title>
        <authorList>
            <person name="Yamashiro T."/>
            <person name="Shiraishi A."/>
            <person name="Nakayama K."/>
            <person name="Satake H."/>
        </authorList>
    </citation>
    <scope>NUCLEOTIDE SEQUENCE</scope>
</reference>
<protein>
    <submittedName>
        <fullName evidence="1">Uncharacterized protein</fullName>
    </submittedName>
</protein>
<name>A0ABQ4XMM6_9ASTR</name>
<comment type="caution">
    <text evidence="1">The sequence shown here is derived from an EMBL/GenBank/DDBJ whole genome shotgun (WGS) entry which is preliminary data.</text>
</comment>
<evidence type="ECO:0000313" key="2">
    <source>
        <dbReference type="Proteomes" id="UP001151760"/>
    </source>
</evidence>
<dbReference type="Proteomes" id="UP001151760">
    <property type="component" value="Unassembled WGS sequence"/>
</dbReference>
<proteinExistence type="predicted"/>
<reference evidence="1" key="2">
    <citation type="submission" date="2022-01" db="EMBL/GenBank/DDBJ databases">
        <authorList>
            <person name="Yamashiro T."/>
            <person name="Shiraishi A."/>
            <person name="Satake H."/>
            <person name="Nakayama K."/>
        </authorList>
    </citation>
    <scope>NUCLEOTIDE SEQUENCE</scope>
</reference>
<dbReference type="EMBL" id="BQNB010009637">
    <property type="protein sequence ID" value="GJS66291.1"/>
    <property type="molecule type" value="Genomic_DNA"/>
</dbReference>
<sequence length="124" mass="13324">MTSTTTTNLKLANQGSCLWGLWRVSDGRLQSLTLLMRSSEAMYADLGHFSQLSIKKNKIRVLGIAILCSGLEAKPSSLERFAAASCLCVADAVADAGVADFVRPTPVVRSDPEQGRLNFHLGIS</sequence>
<keyword evidence="2" id="KW-1185">Reference proteome</keyword>